<dbReference type="PANTHER" id="PTHR32208">
    <property type="entry name" value="SECRETED PROTEIN-RELATED"/>
    <property type="match status" value="1"/>
</dbReference>
<name>A0AAD4QJ69_9AGAM</name>
<dbReference type="Gene3D" id="2.60.40.10">
    <property type="entry name" value="Immunoglobulins"/>
    <property type="match status" value="1"/>
</dbReference>
<feature type="signal peptide" evidence="2">
    <location>
        <begin position="1"/>
        <end position="25"/>
    </location>
</feature>
<gene>
    <name evidence="4" type="ORF">B0F90DRAFT_1758703</name>
</gene>
<dbReference type="SUPFAM" id="SSF81296">
    <property type="entry name" value="E set domains"/>
    <property type="match status" value="1"/>
</dbReference>
<keyword evidence="1 2" id="KW-0732">Signal</keyword>
<organism evidence="4 5">
    <name type="scientific">Multifurca ochricompacta</name>
    <dbReference type="NCBI Taxonomy" id="376703"/>
    <lineage>
        <taxon>Eukaryota</taxon>
        <taxon>Fungi</taxon>
        <taxon>Dikarya</taxon>
        <taxon>Basidiomycota</taxon>
        <taxon>Agaricomycotina</taxon>
        <taxon>Agaricomycetes</taxon>
        <taxon>Russulales</taxon>
        <taxon>Russulaceae</taxon>
        <taxon>Multifurca</taxon>
    </lineage>
</organism>
<comment type="caution">
    <text evidence="4">The sequence shown here is derived from an EMBL/GenBank/DDBJ whole genome shotgun (WGS) entry which is preliminary data.</text>
</comment>
<dbReference type="Pfam" id="PF07250">
    <property type="entry name" value="Glyoxal_oxid_N"/>
    <property type="match status" value="1"/>
</dbReference>
<evidence type="ECO:0000313" key="5">
    <source>
        <dbReference type="Proteomes" id="UP001203297"/>
    </source>
</evidence>
<dbReference type="Proteomes" id="UP001203297">
    <property type="component" value="Unassembled WGS sequence"/>
</dbReference>
<dbReference type="EMBL" id="WTXG01000080">
    <property type="protein sequence ID" value="KAI0294118.1"/>
    <property type="molecule type" value="Genomic_DNA"/>
</dbReference>
<dbReference type="InterPro" id="IPR002889">
    <property type="entry name" value="WSC_carb-bd"/>
</dbReference>
<dbReference type="InterPro" id="IPR013783">
    <property type="entry name" value="Ig-like_fold"/>
</dbReference>
<sequence>MRSILFLPTLFHLTALLTFLPFIRANPTQDHRRSLHYNHFRHLPLNQRDAALPAGWSSLGCYTDSVAARTLTSATFTDTSNMTVENCVNFCNNRNFIYAGVEYAQECYCGNVISNGGTSATSSDCSFPCTGNAAEVCGAANRLNLYKSSATPPPPPIIAPNVGLWVSLGCYSDVPATRTLGVPTAVRGGASNNSIQSCTDACFSSGYPLAGAEYAAECYCSTAIANGGAPTPPGDCSMTCNGNSSEFCGGPNRLNVYNYTGTDLPPINPGGGGGGGGGGSPVFPVLSGLPTGWAYNACWVDNAHGRVFQNELPDNQNLTVESCVASCAGQNFTLAGLEFGVQCFCGNNLVEGAVTAPNSDCNMGCGGNKTEACGGPNRLSVYTSTGSVTAFPVPTVQTTNLPGSWQYSRCLAEPGAVRVFPYQIILSQNNTADNCLSLCSTFGYPAAGMEFGDECWCGDVADITANGGTTAAETDCSMACSGDPLHLCGGAQRLQLYLWNGNLHNWNTPANPGHYEYLIPGLVPPLLATVGINGKVSFLEKGGTSEYTNSSGAYELDLSLVPDFDHAWREMHVKTDVFCSGAIVLPDKAARILNVGGWSLTSTFGIRLYAPDGSPGVNGTNDWEEDPNTLHLQSGRWYPTALVLSNGSVLVMGGETGSNAPANPTLEILPTIPGGSTQIFLDWLARTDPNNLYPFLHILPSGLIFAGYYNEARLLDPVTFNTVKVLPNIPGSVTSFLAGRTYPMEGASVLLPQSAPYTDPITVLICGGSNFGIALDNCVHTQPESSNPTWIIERMPSKRVMSCMVALPDGTFMIMNGAQQGVAGFGLADFPNLSALLYDPSQPVYIPPYLSNGLTQPIVTVPNTDWVYGGNYQISVQLFHGQTSGMRVSLVAAVSSTHGNTMGGRTIFPAFSCSGNVCTVTAPPNAKISPPGWHQLFILDGPTPSHGVFVRIGGDPGKLGNWPLCLRNPHRSIANMFLVFSMEL</sequence>
<dbReference type="CDD" id="cd02851">
    <property type="entry name" value="E_set_GO_C"/>
    <property type="match status" value="1"/>
</dbReference>
<dbReference type="Gene3D" id="2.130.10.80">
    <property type="entry name" value="Galactose oxidase/kelch, beta-propeller"/>
    <property type="match status" value="1"/>
</dbReference>
<dbReference type="InterPro" id="IPR037293">
    <property type="entry name" value="Gal_Oxidase_central_sf"/>
</dbReference>
<protein>
    <submittedName>
        <fullName evidence="4">Galactose oxidase</fullName>
    </submittedName>
</protein>
<evidence type="ECO:0000256" key="2">
    <source>
        <dbReference type="SAM" id="SignalP"/>
    </source>
</evidence>
<accession>A0AAD4QJ69</accession>
<dbReference type="Pfam" id="PF09118">
    <property type="entry name" value="GO-like_E_set"/>
    <property type="match status" value="1"/>
</dbReference>
<dbReference type="InterPro" id="IPR014756">
    <property type="entry name" value="Ig_E-set"/>
</dbReference>
<dbReference type="SUPFAM" id="SSF50965">
    <property type="entry name" value="Galactose oxidase, central domain"/>
    <property type="match status" value="1"/>
</dbReference>
<evidence type="ECO:0000256" key="1">
    <source>
        <dbReference type="ARBA" id="ARBA00022729"/>
    </source>
</evidence>
<dbReference type="PROSITE" id="PS51212">
    <property type="entry name" value="WSC"/>
    <property type="match status" value="4"/>
</dbReference>
<feature type="domain" description="WSC" evidence="3">
    <location>
        <begin position="55"/>
        <end position="149"/>
    </location>
</feature>
<dbReference type="PANTHER" id="PTHR32208:SF105">
    <property type="entry name" value="COPPER RADICAL OXIDASE"/>
    <property type="match status" value="1"/>
</dbReference>
<dbReference type="InterPro" id="IPR015202">
    <property type="entry name" value="GO-like_E_set"/>
</dbReference>
<feature type="domain" description="WSC" evidence="3">
    <location>
        <begin position="292"/>
        <end position="385"/>
    </location>
</feature>
<feature type="domain" description="WSC" evidence="3">
    <location>
        <begin position="404"/>
        <end position="500"/>
    </location>
</feature>
<evidence type="ECO:0000313" key="4">
    <source>
        <dbReference type="EMBL" id="KAI0294118.1"/>
    </source>
</evidence>
<reference evidence="4" key="1">
    <citation type="journal article" date="2022" name="New Phytol.">
        <title>Evolutionary transition to the ectomycorrhizal habit in the genomes of a hyperdiverse lineage of mushroom-forming fungi.</title>
        <authorList>
            <person name="Looney B."/>
            <person name="Miyauchi S."/>
            <person name="Morin E."/>
            <person name="Drula E."/>
            <person name="Courty P.E."/>
            <person name="Kohler A."/>
            <person name="Kuo A."/>
            <person name="LaButti K."/>
            <person name="Pangilinan J."/>
            <person name="Lipzen A."/>
            <person name="Riley R."/>
            <person name="Andreopoulos W."/>
            <person name="He G."/>
            <person name="Johnson J."/>
            <person name="Nolan M."/>
            <person name="Tritt A."/>
            <person name="Barry K.W."/>
            <person name="Grigoriev I.V."/>
            <person name="Nagy L.G."/>
            <person name="Hibbett D."/>
            <person name="Henrissat B."/>
            <person name="Matheny P.B."/>
            <person name="Labbe J."/>
            <person name="Martin F.M."/>
        </authorList>
    </citation>
    <scope>NUCLEOTIDE SEQUENCE</scope>
    <source>
        <strain evidence="4">BPL690</strain>
    </source>
</reference>
<keyword evidence="5" id="KW-1185">Reference proteome</keyword>
<dbReference type="InterPro" id="IPR011043">
    <property type="entry name" value="Gal_Oxase/kelch_b-propeller"/>
</dbReference>
<proteinExistence type="predicted"/>
<dbReference type="InterPro" id="IPR009880">
    <property type="entry name" value="Glyoxal_oxidase_N"/>
</dbReference>
<dbReference type="AlphaFoldDB" id="A0AAD4QJ69"/>
<evidence type="ECO:0000259" key="3">
    <source>
        <dbReference type="PROSITE" id="PS51212"/>
    </source>
</evidence>
<feature type="domain" description="WSC" evidence="3">
    <location>
        <begin position="164"/>
        <end position="260"/>
    </location>
</feature>
<feature type="chain" id="PRO_5042288390" evidence="2">
    <location>
        <begin position="26"/>
        <end position="984"/>
    </location>
</feature>
<dbReference type="SMART" id="SM00321">
    <property type="entry name" value="WSC"/>
    <property type="match status" value="4"/>
</dbReference>
<dbReference type="Pfam" id="PF01822">
    <property type="entry name" value="WSC"/>
    <property type="match status" value="4"/>
</dbReference>